<keyword evidence="5" id="KW-0732">Signal</keyword>
<dbReference type="OrthoDB" id="9813348at2"/>
<proteinExistence type="inferred from homology"/>
<dbReference type="EMBL" id="WEHX01000050">
    <property type="protein sequence ID" value="KAB7658054.1"/>
    <property type="molecule type" value="Genomic_DNA"/>
</dbReference>
<keyword evidence="4 5" id="KW-0560">Oxidoreductase</keyword>
<dbReference type="RefSeq" id="WP_152158570.1">
    <property type="nucleotide sequence ID" value="NZ_WEHX01000050.1"/>
</dbReference>
<organism evidence="7 8">
    <name type="scientific">Sutterella seckii</name>
    <dbReference type="NCBI Taxonomy" id="1944635"/>
    <lineage>
        <taxon>Bacteria</taxon>
        <taxon>Pseudomonadati</taxon>
        <taxon>Pseudomonadota</taxon>
        <taxon>Betaproteobacteria</taxon>
        <taxon>Burkholderiales</taxon>
        <taxon>Sutterellaceae</taxon>
        <taxon>Sutterella</taxon>
    </lineage>
</organism>
<comment type="similarity">
    <text evidence="5">Belongs to the FAD-dependent oxidoreductase 2 family. FRD/SDH subfamily.</text>
</comment>
<feature type="signal peptide" evidence="5">
    <location>
        <begin position="1"/>
        <end position="29"/>
    </location>
</feature>
<dbReference type="Pfam" id="PF00890">
    <property type="entry name" value="FAD_binding_2"/>
    <property type="match status" value="1"/>
</dbReference>
<keyword evidence="2 5" id="KW-0285">Flavoprotein</keyword>
<evidence type="ECO:0000256" key="3">
    <source>
        <dbReference type="ARBA" id="ARBA00022827"/>
    </source>
</evidence>
<dbReference type="AlphaFoldDB" id="A0A6I1EJ91"/>
<evidence type="ECO:0000313" key="7">
    <source>
        <dbReference type="EMBL" id="KAB7658054.1"/>
    </source>
</evidence>
<gene>
    <name evidence="7" type="ORF">GBM95_07705</name>
</gene>
<accession>A0A6I1EJ91</accession>
<dbReference type="InterPro" id="IPR050315">
    <property type="entry name" value="FAD-oxidoreductase_2"/>
</dbReference>
<name>A0A6I1EJ91_9BURK</name>
<dbReference type="InterPro" id="IPR006311">
    <property type="entry name" value="TAT_signal"/>
</dbReference>
<comment type="cofactor">
    <cofactor evidence="1">
        <name>FAD</name>
        <dbReference type="ChEBI" id="CHEBI:57692"/>
    </cofactor>
</comment>
<dbReference type="InterPro" id="IPR010960">
    <property type="entry name" value="Flavocytochrome_c"/>
</dbReference>
<dbReference type="PROSITE" id="PS51318">
    <property type="entry name" value="TAT"/>
    <property type="match status" value="1"/>
</dbReference>
<dbReference type="InterPro" id="IPR036188">
    <property type="entry name" value="FAD/NAD-bd_sf"/>
</dbReference>
<evidence type="ECO:0000313" key="8">
    <source>
        <dbReference type="Proteomes" id="UP000430564"/>
    </source>
</evidence>
<evidence type="ECO:0000256" key="5">
    <source>
        <dbReference type="RuleBase" id="RU366062"/>
    </source>
</evidence>
<dbReference type="Gene3D" id="3.50.50.60">
    <property type="entry name" value="FAD/NAD(P)-binding domain"/>
    <property type="match status" value="1"/>
</dbReference>
<dbReference type="GO" id="GO:0016491">
    <property type="term" value="F:oxidoreductase activity"/>
    <property type="evidence" value="ECO:0007669"/>
    <property type="project" value="UniProtKB-KW"/>
</dbReference>
<dbReference type="InterPro" id="IPR027477">
    <property type="entry name" value="Succ_DH/fumarate_Rdtase_cat_sf"/>
</dbReference>
<feature type="chain" id="PRO_5026376883" evidence="5">
    <location>
        <begin position="30"/>
        <end position="499"/>
    </location>
</feature>
<dbReference type="Proteomes" id="UP000430564">
    <property type="component" value="Unassembled WGS sequence"/>
</dbReference>
<dbReference type="SUPFAM" id="SSF51905">
    <property type="entry name" value="FAD/NAD(P)-binding domain"/>
    <property type="match status" value="1"/>
</dbReference>
<comment type="caution">
    <text evidence="7">The sequence shown here is derived from an EMBL/GenBank/DDBJ whole genome shotgun (WGS) entry which is preliminary data.</text>
</comment>
<evidence type="ECO:0000256" key="1">
    <source>
        <dbReference type="ARBA" id="ARBA00001974"/>
    </source>
</evidence>
<dbReference type="PANTHER" id="PTHR43400">
    <property type="entry name" value="FUMARATE REDUCTASE"/>
    <property type="match status" value="1"/>
</dbReference>
<evidence type="ECO:0000256" key="2">
    <source>
        <dbReference type="ARBA" id="ARBA00022630"/>
    </source>
</evidence>
<dbReference type="InterPro" id="IPR003953">
    <property type="entry name" value="FAD-dep_OxRdtase_2_FAD-bd"/>
</dbReference>
<reference evidence="7 8" key="1">
    <citation type="submission" date="2019-10" db="EMBL/GenBank/DDBJ databases">
        <title>Genome diversity of Sutterella seckii.</title>
        <authorList>
            <person name="Chaplin A.V."/>
            <person name="Sokolova S.R."/>
            <person name="Mosin K.A."/>
            <person name="Ivanova E.L."/>
            <person name="Kochetkova T.O."/>
            <person name="Goltsov A.Y."/>
            <person name="Trofimov D.Y."/>
            <person name="Efimov B.A."/>
        </authorList>
    </citation>
    <scope>NUCLEOTIDE SEQUENCE [LARGE SCALE GENOMIC DNA]</scope>
    <source>
        <strain evidence="7 8">ASD393</strain>
    </source>
</reference>
<keyword evidence="3 5" id="KW-0274">FAD</keyword>
<dbReference type="NCBIfam" id="TIGR01813">
    <property type="entry name" value="flavo_cyto_c"/>
    <property type="match status" value="1"/>
</dbReference>
<evidence type="ECO:0000259" key="6">
    <source>
        <dbReference type="Pfam" id="PF00890"/>
    </source>
</evidence>
<sequence length="499" mass="52622">MTSARMNRRAALGLAGGTALALASSGALARGAKAPQAWDRMVDVLVVGSGFAGLAAAIEARTEGADVLCIEKMSIIGGNSILSGGGLASPGNDLQVAAGIKDSPELLLADMLKSGGGLANVECAKVVAYGALDAYRWAKDFLGVKFDRLGYQGGHSVARSACYMNGNGANMVGPMAKKAKEIGVAVETRTRLVNLVTDEKGAVIGAELVKNYVFPKEDSGTRMFVRARRGVVVAGGGFSQNVKLRMLHDPRLGPQLESTNQPGATGDAMMAAQRIGAAGVQMDWIQLGPWTSPDEKGFGVCPKFVESSVGYGLMVDPKTGRRFVNETGNRKVRSDAIIATGHPAVILVSEENAGHVPPSTIKAGMENGSIRRFANLDELAKFYGIQAESLKTSVNRWNDAIRAKKDPDFNAKIFKDTKENKGVFYACRLWPRVHYCMGGLAINPKAEVINTDLNVIPGLYAAGEVAGGVHGMVRLGTVSIADCVVFGRVAGRNAAKRKI</sequence>
<dbReference type="SUPFAM" id="SSF56425">
    <property type="entry name" value="Succinate dehydrogenase/fumarate reductase flavoprotein, catalytic domain"/>
    <property type="match status" value="1"/>
</dbReference>
<feature type="domain" description="FAD-dependent oxidoreductase 2 FAD-binding" evidence="6">
    <location>
        <begin position="43"/>
        <end position="479"/>
    </location>
</feature>
<dbReference type="PANTHER" id="PTHR43400:SF7">
    <property type="entry name" value="FAD-DEPENDENT OXIDOREDUCTASE 2 FAD BINDING DOMAIN-CONTAINING PROTEIN"/>
    <property type="match status" value="1"/>
</dbReference>
<dbReference type="GO" id="GO:0010181">
    <property type="term" value="F:FMN binding"/>
    <property type="evidence" value="ECO:0007669"/>
    <property type="project" value="InterPro"/>
</dbReference>
<protein>
    <submittedName>
        <fullName evidence="7">Flavocytochrome c</fullName>
    </submittedName>
</protein>
<dbReference type="Gene3D" id="3.90.700.10">
    <property type="entry name" value="Succinate dehydrogenase/fumarate reductase flavoprotein, catalytic domain"/>
    <property type="match status" value="1"/>
</dbReference>
<evidence type="ECO:0000256" key="4">
    <source>
        <dbReference type="ARBA" id="ARBA00023002"/>
    </source>
</evidence>